<dbReference type="STRING" id="1121291.SAMN02745134_00260"/>
<organism evidence="1 2">
    <name type="scientific">Clostridium acidisoli DSM 12555</name>
    <dbReference type="NCBI Taxonomy" id="1121291"/>
    <lineage>
        <taxon>Bacteria</taxon>
        <taxon>Bacillati</taxon>
        <taxon>Bacillota</taxon>
        <taxon>Clostridia</taxon>
        <taxon>Eubacteriales</taxon>
        <taxon>Clostridiaceae</taxon>
        <taxon>Clostridium</taxon>
    </lineage>
</organism>
<evidence type="ECO:0000313" key="1">
    <source>
        <dbReference type="EMBL" id="SMC17215.1"/>
    </source>
</evidence>
<dbReference type="InterPro" id="IPR035198">
    <property type="entry name" value="SU10_MCP"/>
</dbReference>
<sequence length="368" mass="40439">MPRIYTSELIGVRQDVVDEILLLNPYQIPIISALGLGGSNDTDVAISTKHEWFEDQLFDTKAVVTTAVAATDTQIVVASLEPFRSNLVIKHNDELMLVTAVDTTTNKITVTRGLSSTTPGAIAAGDILEAMFVYGVEGSDARDGRYKARVPVSNITQIFDDTVDITGTAEAVQQYGMDDLYESEKQKKQLELALQLEKAIISGLPFNDGNTRMMRGIRNFIQTNVVDAGGADLSLDMINDLAQSIYQVGGFKDGGNYTVMVGAHQKRVISNLLSDKLLLQRTDDVRGNTVKTIVTDFGEFDITLDINLNPDELIITDVNRMRILPLRGRGFGHTYLGKKGDSTQGQVLGEYTFEFKQEKAHGRLKGLK</sequence>
<dbReference type="Proteomes" id="UP000192468">
    <property type="component" value="Unassembled WGS sequence"/>
</dbReference>
<keyword evidence="2" id="KW-1185">Reference proteome</keyword>
<dbReference type="Pfam" id="PF17236">
    <property type="entry name" value="SU10_MCP"/>
    <property type="match status" value="1"/>
</dbReference>
<reference evidence="1 2" key="1">
    <citation type="submission" date="2017-04" db="EMBL/GenBank/DDBJ databases">
        <authorList>
            <person name="Afonso C.L."/>
            <person name="Miller P.J."/>
            <person name="Scott M.A."/>
            <person name="Spackman E."/>
            <person name="Goraichik I."/>
            <person name="Dimitrov K.M."/>
            <person name="Suarez D.L."/>
            <person name="Swayne D.E."/>
        </authorList>
    </citation>
    <scope>NUCLEOTIDE SEQUENCE [LARGE SCALE GENOMIC DNA]</scope>
    <source>
        <strain evidence="1 2">DSM 12555</strain>
    </source>
</reference>
<evidence type="ECO:0000313" key="2">
    <source>
        <dbReference type="Proteomes" id="UP000192468"/>
    </source>
</evidence>
<gene>
    <name evidence="1" type="ORF">SAMN02745134_00260</name>
</gene>
<name>A0A1W1WZY8_9CLOT</name>
<dbReference type="RefSeq" id="WP_084113465.1">
    <property type="nucleotide sequence ID" value="NZ_FWXH01000002.1"/>
</dbReference>
<proteinExistence type="predicted"/>
<dbReference type="OrthoDB" id="2557250at2"/>
<protein>
    <recommendedName>
        <fullName evidence="3">DUF5309 domain-containing protein</fullName>
    </recommendedName>
</protein>
<accession>A0A1W1WZY8</accession>
<dbReference type="AlphaFoldDB" id="A0A1W1WZY8"/>
<dbReference type="EMBL" id="FWXH01000002">
    <property type="protein sequence ID" value="SMC17215.1"/>
    <property type="molecule type" value="Genomic_DNA"/>
</dbReference>
<evidence type="ECO:0008006" key="3">
    <source>
        <dbReference type="Google" id="ProtNLM"/>
    </source>
</evidence>